<gene>
    <name evidence="2" type="ORF">DFR29_10187</name>
</gene>
<dbReference type="Proteomes" id="UP000295293">
    <property type="component" value="Unassembled WGS sequence"/>
</dbReference>
<dbReference type="Gene3D" id="2.60.40.10">
    <property type="entry name" value="Immunoglobulins"/>
    <property type="match status" value="1"/>
</dbReference>
<feature type="signal peptide" evidence="1">
    <location>
        <begin position="1"/>
        <end position="23"/>
    </location>
</feature>
<dbReference type="RefSeq" id="WP_133816593.1">
    <property type="nucleotide sequence ID" value="NZ_SNZH01000001.1"/>
</dbReference>
<name>A0A4R6Z977_9GAMM</name>
<dbReference type="EMBL" id="SNZH01000001">
    <property type="protein sequence ID" value="TDR48467.1"/>
    <property type="molecule type" value="Genomic_DNA"/>
</dbReference>
<accession>A0A4R6Z977</accession>
<comment type="caution">
    <text evidence="2">The sequence shown here is derived from an EMBL/GenBank/DDBJ whole genome shotgun (WGS) entry which is preliminary data.</text>
</comment>
<dbReference type="PANTHER" id="PTHR34720:SF9">
    <property type="entry name" value="BLR4714 PROTEIN"/>
    <property type="match status" value="1"/>
</dbReference>
<reference evidence="2 3" key="1">
    <citation type="submission" date="2019-03" db="EMBL/GenBank/DDBJ databases">
        <title>Genomic Encyclopedia of Type Strains, Phase IV (KMG-IV): sequencing the most valuable type-strain genomes for metagenomic binning, comparative biology and taxonomic classification.</title>
        <authorList>
            <person name="Goeker M."/>
        </authorList>
    </citation>
    <scope>NUCLEOTIDE SEQUENCE [LARGE SCALE GENOMIC DNA]</scope>
    <source>
        <strain evidence="2 3">DSM 21667</strain>
    </source>
</reference>
<feature type="chain" id="PRO_5020908613" evidence="1">
    <location>
        <begin position="24"/>
        <end position="1818"/>
    </location>
</feature>
<sequence length="1818" mass="177319">MIHSFLRIATLALLAATGLSAQAAPCPATSVAPTTTLPAATVGVAYSQTFTASNSNALPFAYAITSGLPAGSGLGLVPDGPMASLSGAPTQVGNYLITVTATDSSGCSGGRVYALSIGQGSQSIGFTSPAPAGAAIGGTPYSVTATASSGLPVSFAIDASASSVCSIAGSSVSFQSAGTCTINANQAGNANYAAAPQAQQSFGVGLASQTISFTSTAPAAASVGGAVYSVAASATSGLAVTFSVDASASSVCSVAGSSVSFLAAGTCVVNANQNGNASFNAAPQVQQSFAVGAGSQSISFTSTAPAAAVVAGSAYSVAATATSGLPVSFSVDAGASSICAIAGSSVTFQSVGTCVLNANQAGNANYTAAPQVQQSFAVGIGSQSISFSSTAPAAAVVGGAAYTVSATATSGLAVAFSIDASASSVCSVTGSTVIFQAAGSCVINANQAGNANYAAAPQAQQTFAVGAGSQSIFYSSTAPAAATVAGAAYTVTATASSGLPVSFSIDASASGVCAIAGSSVSFTGAGTCTINANQAGNASYNPAPQVQQSFAVGRGNQSISFSSTAPAAATVAGTAYTVSATATSGLPVSFSIDASASAVCTISGASVSFTGAGTCVINANQAGNANYNAAPQVQQSFSVGRGSQSISFSSTAPAAATVAGAAYTVSATASSGLPVSFSIDASASAVCTIAGASVSFSTVGTCVINANQAGNANYNAAAQLQQSFAVGKGSQTLSFTSTAPTAAVVGGAAYTVTASATSGLTASFSIDASASSVCSIAGASVSFQSAGSCVINANQAGNANYNAATQVQQTFVVGKGSQTLSYTSTAPAGAVVGGAVYTVTASATSGLAASFSIDASAGSVCSIAGASVSFTGAGTCVINANQAGNANYNAAPQVQQSFTVGKGSQAISYTSTAPVGAVVGGAAYTVTATSSAGLTVAFSIDASASGVCSIAGASVSFHGVGTCVVNANQAGNANYNAAPQVQQSFAVGKGNQSIAYTSTAPATAVVGGPAYTVAATSTAGLAVAFGIDASASSVCTIAGSSVSFIGVGTCVINANQAGNANYNAAPQVQQSFAVGKGSQSISYTSPAPTTAVVAGPAYTVTATSSAGLPVVFSIDASASSVCSITGASVSFQSAGTCVINADQAGNASYNAAPTAQQSFSVGRGSQIISFTSTAPTAARVGGPTYTVSATATSGLAVSFSIDASASAVCSISGSTVSFLGSGTCMINAGQAGDSNWNAAPQVQQSFAVSACLDLAVGEVVVQSMPGGADFCLANSSGGPAEYTYLPINTGVAADSTLSLVANNIQAVTGPPSPRPAASPLAPLDQAVPAAEAHEHAALSPLPGGREIRATDLIAPRAGEVGPLTVGQLIDINASIGGCGIAPSIRKGRVEAIGTSPTAGQQVLYAVQEVVETTPGAADWHPPVVGGFASQDFQNIADAFTLPPPGVTAAASFSGTTTLLKTGAMDLTSTNLGALTDVDANGGVIVFYTRALNETLAPASSQSLPGLFQPRDLFSSASCAGSNQGEIIYMLVPDPTGSVNSNVRTVSSVYGFAGPALVHQAAHLANAGRRLYVAGAVALEDSWLGEALAWQMQEMVFLSTSVGLTPRANIQLSTLTTGPNASVRVAAFNTYQNSMYGTARTYFYQMSNSGGRRLGPMRPAAYSTGNHDAQAANFAHSYMFLRYAMDRLNSGDAALLTALSTSSLNGAANFQAVFGVHPNAWLPDFLLGAYIDDSGVAGVAAQYSLLTWNYRSVYGGLGGFPLVVDQLTNGVPLNFGLSTGGGARYTRFGIAAGLTATVNLTEGGVSPTSPTQTAIVRTK</sequence>
<evidence type="ECO:0000256" key="1">
    <source>
        <dbReference type="SAM" id="SignalP"/>
    </source>
</evidence>
<organism evidence="2 3">
    <name type="scientific">Tahibacter aquaticus</name>
    <dbReference type="NCBI Taxonomy" id="520092"/>
    <lineage>
        <taxon>Bacteria</taxon>
        <taxon>Pseudomonadati</taxon>
        <taxon>Pseudomonadota</taxon>
        <taxon>Gammaproteobacteria</taxon>
        <taxon>Lysobacterales</taxon>
        <taxon>Rhodanobacteraceae</taxon>
        <taxon>Tahibacter</taxon>
    </lineage>
</organism>
<evidence type="ECO:0000313" key="3">
    <source>
        <dbReference type="Proteomes" id="UP000295293"/>
    </source>
</evidence>
<keyword evidence="1" id="KW-0732">Signal</keyword>
<proteinExistence type="predicted"/>
<protein>
    <submittedName>
        <fullName evidence="2">Uncharacterized protein</fullName>
    </submittedName>
</protein>
<keyword evidence="3" id="KW-1185">Reference proteome</keyword>
<dbReference type="InterPro" id="IPR013783">
    <property type="entry name" value="Ig-like_fold"/>
</dbReference>
<dbReference type="PANTHER" id="PTHR34720">
    <property type="entry name" value="MICROCYSTIN DEPENDENT PROTEIN"/>
    <property type="match status" value="1"/>
</dbReference>
<dbReference type="OrthoDB" id="1495777at2"/>
<evidence type="ECO:0000313" key="2">
    <source>
        <dbReference type="EMBL" id="TDR48467.1"/>
    </source>
</evidence>